<gene>
    <name evidence="9" type="ORF">VKT23_010814</name>
</gene>
<dbReference type="PIRSF" id="PIRSF000137">
    <property type="entry name" value="Alcohol_oxidase"/>
    <property type="match status" value="1"/>
</dbReference>
<dbReference type="SUPFAM" id="SSF54373">
    <property type="entry name" value="FAD-linked reductases, C-terminal domain"/>
    <property type="match status" value="1"/>
</dbReference>
<dbReference type="Gene3D" id="3.50.50.60">
    <property type="entry name" value="FAD/NAD(P)-binding domain"/>
    <property type="match status" value="1"/>
</dbReference>
<evidence type="ECO:0000256" key="3">
    <source>
        <dbReference type="ARBA" id="ARBA00022630"/>
    </source>
</evidence>
<dbReference type="PANTHER" id="PTHR11552:SF201">
    <property type="entry name" value="GLUCOSE-METHANOL-CHOLINE OXIDOREDUCTASE N-TERMINAL DOMAIN-CONTAINING PROTEIN"/>
    <property type="match status" value="1"/>
</dbReference>
<protein>
    <recommendedName>
        <fullName evidence="8">Glucose-methanol-choline oxidoreductase N-terminal domain-containing protein</fullName>
    </recommendedName>
</protein>
<keyword evidence="10" id="KW-1185">Reference proteome</keyword>
<evidence type="ECO:0000313" key="9">
    <source>
        <dbReference type="EMBL" id="KAK7455783.1"/>
    </source>
</evidence>
<evidence type="ECO:0000256" key="6">
    <source>
        <dbReference type="ARBA" id="ARBA00023002"/>
    </source>
</evidence>
<comment type="similarity">
    <text evidence="2">Belongs to the GMC oxidoreductase family.</text>
</comment>
<accession>A0ABR1JA80</accession>
<dbReference type="EMBL" id="JBANRG010000022">
    <property type="protein sequence ID" value="KAK7455783.1"/>
    <property type="molecule type" value="Genomic_DNA"/>
</dbReference>
<evidence type="ECO:0000256" key="4">
    <source>
        <dbReference type="ARBA" id="ARBA00022729"/>
    </source>
</evidence>
<organism evidence="9 10">
    <name type="scientific">Marasmiellus scandens</name>
    <dbReference type="NCBI Taxonomy" id="2682957"/>
    <lineage>
        <taxon>Eukaryota</taxon>
        <taxon>Fungi</taxon>
        <taxon>Dikarya</taxon>
        <taxon>Basidiomycota</taxon>
        <taxon>Agaricomycotina</taxon>
        <taxon>Agaricomycetes</taxon>
        <taxon>Agaricomycetidae</taxon>
        <taxon>Agaricales</taxon>
        <taxon>Marasmiineae</taxon>
        <taxon>Omphalotaceae</taxon>
        <taxon>Marasmiellus</taxon>
    </lineage>
</organism>
<dbReference type="Gene3D" id="4.10.450.10">
    <property type="entry name" value="Glucose Oxidase, domain 2"/>
    <property type="match status" value="1"/>
</dbReference>
<keyword evidence="5" id="KW-0274">FAD</keyword>
<evidence type="ECO:0000256" key="5">
    <source>
        <dbReference type="ARBA" id="ARBA00022827"/>
    </source>
</evidence>
<reference evidence="9 10" key="1">
    <citation type="submission" date="2024-01" db="EMBL/GenBank/DDBJ databases">
        <title>A draft genome for the cacao thread blight pathogen Marasmiellus scandens.</title>
        <authorList>
            <person name="Baruah I.K."/>
            <person name="Leung J."/>
            <person name="Bukari Y."/>
            <person name="Amoako-Attah I."/>
            <person name="Meinhardt L.W."/>
            <person name="Bailey B.A."/>
            <person name="Cohen S.P."/>
        </authorList>
    </citation>
    <scope>NUCLEOTIDE SEQUENCE [LARGE SCALE GENOMIC DNA]</scope>
    <source>
        <strain evidence="9 10">GH-19</strain>
    </source>
</reference>
<dbReference type="InterPro" id="IPR000172">
    <property type="entry name" value="GMC_OxRdtase_N"/>
</dbReference>
<evidence type="ECO:0000256" key="2">
    <source>
        <dbReference type="ARBA" id="ARBA00010790"/>
    </source>
</evidence>
<keyword evidence="4" id="KW-0732">Signal</keyword>
<comment type="cofactor">
    <cofactor evidence="1">
        <name>FAD</name>
        <dbReference type="ChEBI" id="CHEBI:57692"/>
    </cofactor>
</comment>
<dbReference type="Proteomes" id="UP001498398">
    <property type="component" value="Unassembled WGS sequence"/>
</dbReference>
<dbReference type="InterPro" id="IPR012132">
    <property type="entry name" value="GMC_OxRdtase"/>
</dbReference>
<feature type="domain" description="Glucose-methanol-choline oxidoreductase N-terminal" evidence="8">
    <location>
        <begin position="98"/>
        <end position="112"/>
    </location>
</feature>
<dbReference type="Pfam" id="PF05199">
    <property type="entry name" value="GMC_oxred_C"/>
    <property type="match status" value="1"/>
</dbReference>
<keyword evidence="7" id="KW-0325">Glycoprotein</keyword>
<name>A0ABR1JA80_9AGAR</name>
<dbReference type="Gene3D" id="3.30.560.10">
    <property type="entry name" value="Glucose Oxidase, domain 3"/>
    <property type="match status" value="1"/>
</dbReference>
<evidence type="ECO:0000256" key="1">
    <source>
        <dbReference type="ARBA" id="ARBA00001974"/>
    </source>
</evidence>
<keyword evidence="6" id="KW-0560">Oxidoreductase</keyword>
<dbReference type="PROSITE" id="PS00624">
    <property type="entry name" value="GMC_OXRED_2"/>
    <property type="match status" value="1"/>
</dbReference>
<comment type="caution">
    <text evidence="9">The sequence shown here is derived from an EMBL/GenBank/DDBJ whole genome shotgun (WGS) entry which is preliminary data.</text>
</comment>
<proteinExistence type="inferred from homology"/>
<evidence type="ECO:0000256" key="7">
    <source>
        <dbReference type="ARBA" id="ARBA00023180"/>
    </source>
</evidence>
<dbReference type="InterPro" id="IPR007867">
    <property type="entry name" value="GMC_OxRtase_C"/>
</dbReference>
<evidence type="ECO:0000259" key="8">
    <source>
        <dbReference type="PROSITE" id="PS00624"/>
    </source>
</evidence>
<dbReference type="InterPro" id="IPR036188">
    <property type="entry name" value="FAD/NAD-bd_sf"/>
</dbReference>
<evidence type="ECO:0000313" key="10">
    <source>
        <dbReference type="Proteomes" id="UP001498398"/>
    </source>
</evidence>
<dbReference type="Pfam" id="PF00732">
    <property type="entry name" value="GMC_oxred_N"/>
    <property type="match status" value="1"/>
</dbReference>
<sequence length="429" mass="45902">MMEKPDLSAGDIAPNAIGVTPVSIDAFNNTRCSAACAFYTPFADRLNLEVLTNATVTRVLWNTSVASGAELVAAGVEYTIDNQTFTANVTGDVIMSAGTIGTPKVMELSGVGNSTILSNAGVASVLELPTIGENLADHAHSWVNAFAKNILTKDQGLFDPAFMDEQISLWHQNRTGLYSGIVGPGSLGLAAPSDIFTPSQTQELLAQAEANIGHYATVFSNGNPGLAKAIRTQHKFLIELYRKNEALPLEMNIVPGYQGPLGVADRPVRNFTTISSVLYAPFSRGRSHIASSDPNEFPLVDPSYWTHPVDVAAMVGGIKLARKMSTSSQFSPFYAGEFSPGDEIQGDEAIEEWLRTVVASDNHEVGTMSMLPRELGGVVDTNLKVYGIANVRVIDASVIPFPVSAHMSSTVYMIGEKGVDILVKSREPH</sequence>
<dbReference type="InterPro" id="IPR027424">
    <property type="entry name" value="Glucose_Oxidase_domain_2"/>
</dbReference>
<keyword evidence="3" id="KW-0285">Flavoprotein</keyword>
<dbReference type="PANTHER" id="PTHR11552">
    <property type="entry name" value="GLUCOSE-METHANOL-CHOLINE GMC OXIDOREDUCTASE"/>
    <property type="match status" value="1"/>
</dbReference>
<dbReference type="SUPFAM" id="SSF51905">
    <property type="entry name" value="FAD/NAD(P)-binding domain"/>
    <property type="match status" value="1"/>
</dbReference>